<evidence type="ECO:0000313" key="4">
    <source>
        <dbReference type="Proteomes" id="UP000235965"/>
    </source>
</evidence>
<sequence length="116" mass="12502">MQSCALSLLNSSGPQMEFVYCVMSSVDGSQEGKRCSEKVGISWAAVDSCTKSTVGTTLQLMAQEETLKLAPLGLGFVPTITFNKKYSQQDQRDALQNFRGIACRYLGSPAPPGCQI</sequence>
<dbReference type="OrthoDB" id="958254at2759"/>
<comment type="caution">
    <text evidence="3">The sequence shown here is derived from an EMBL/GenBank/DDBJ whole genome shotgun (WGS) entry which is preliminary data.</text>
</comment>
<dbReference type="PANTHER" id="PTHR13234">
    <property type="entry name" value="GAMMA-INTERFERON INDUCIBLE LYSOSOMAL THIOL REDUCTASE GILT"/>
    <property type="match status" value="1"/>
</dbReference>
<keyword evidence="4" id="KW-1185">Reference proteome</keyword>
<dbReference type="STRING" id="105785.A0A2J7QJY2"/>
<dbReference type="InParanoid" id="A0A2J7QJY2"/>
<dbReference type="GO" id="GO:0016671">
    <property type="term" value="F:oxidoreductase activity, acting on a sulfur group of donors, disulfide as acceptor"/>
    <property type="evidence" value="ECO:0007669"/>
    <property type="project" value="InterPro"/>
</dbReference>
<accession>A0A2J7QJY2</accession>
<evidence type="ECO:0000256" key="2">
    <source>
        <dbReference type="ARBA" id="ARBA00023180"/>
    </source>
</evidence>
<gene>
    <name evidence="3" type="ORF">B7P43_G03837</name>
</gene>
<organism evidence="3 4">
    <name type="scientific">Cryptotermes secundus</name>
    <dbReference type="NCBI Taxonomy" id="105785"/>
    <lineage>
        <taxon>Eukaryota</taxon>
        <taxon>Metazoa</taxon>
        <taxon>Ecdysozoa</taxon>
        <taxon>Arthropoda</taxon>
        <taxon>Hexapoda</taxon>
        <taxon>Insecta</taxon>
        <taxon>Pterygota</taxon>
        <taxon>Neoptera</taxon>
        <taxon>Polyneoptera</taxon>
        <taxon>Dictyoptera</taxon>
        <taxon>Blattodea</taxon>
        <taxon>Blattoidea</taxon>
        <taxon>Termitoidae</taxon>
        <taxon>Kalotermitidae</taxon>
        <taxon>Cryptotermitinae</taxon>
        <taxon>Cryptotermes</taxon>
    </lineage>
</organism>
<reference evidence="3 4" key="1">
    <citation type="submission" date="2017-12" db="EMBL/GenBank/DDBJ databases">
        <title>Hemimetabolous genomes reveal molecular basis of termite eusociality.</title>
        <authorList>
            <person name="Harrison M.C."/>
            <person name="Jongepier E."/>
            <person name="Robertson H.M."/>
            <person name="Arning N."/>
            <person name="Bitard-Feildel T."/>
            <person name="Chao H."/>
            <person name="Childers C.P."/>
            <person name="Dinh H."/>
            <person name="Doddapaneni H."/>
            <person name="Dugan S."/>
            <person name="Gowin J."/>
            <person name="Greiner C."/>
            <person name="Han Y."/>
            <person name="Hu H."/>
            <person name="Hughes D.S.T."/>
            <person name="Huylmans A.-K."/>
            <person name="Kemena C."/>
            <person name="Kremer L.P.M."/>
            <person name="Lee S.L."/>
            <person name="Lopez-Ezquerra A."/>
            <person name="Mallet L."/>
            <person name="Monroy-Kuhn J.M."/>
            <person name="Moser A."/>
            <person name="Murali S.C."/>
            <person name="Muzny D.M."/>
            <person name="Otani S."/>
            <person name="Piulachs M.-D."/>
            <person name="Poelchau M."/>
            <person name="Qu J."/>
            <person name="Schaub F."/>
            <person name="Wada-Katsumata A."/>
            <person name="Worley K.C."/>
            <person name="Xie Q."/>
            <person name="Ylla G."/>
            <person name="Poulsen M."/>
            <person name="Gibbs R.A."/>
            <person name="Schal C."/>
            <person name="Richards S."/>
            <person name="Belles X."/>
            <person name="Korb J."/>
            <person name="Bornberg-Bauer E."/>
        </authorList>
    </citation>
    <scope>NUCLEOTIDE SEQUENCE [LARGE SCALE GENOMIC DNA]</scope>
    <source>
        <tissue evidence="3">Whole body</tissue>
    </source>
</reference>
<proteinExistence type="inferred from homology"/>
<comment type="similarity">
    <text evidence="1">Belongs to the GILT family.</text>
</comment>
<dbReference type="AlphaFoldDB" id="A0A2J7QJY2"/>
<dbReference type="InterPro" id="IPR004911">
    <property type="entry name" value="Interferon-induced_GILT"/>
</dbReference>
<dbReference type="PANTHER" id="PTHR13234:SF68">
    <property type="entry name" value="GH19763P"/>
    <property type="match status" value="1"/>
</dbReference>
<name>A0A2J7QJY2_9NEOP</name>
<evidence type="ECO:0000256" key="1">
    <source>
        <dbReference type="ARBA" id="ARBA00005679"/>
    </source>
</evidence>
<protein>
    <submittedName>
        <fullName evidence="3">Uncharacterized protein</fullName>
    </submittedName>
</protein>
<dbReference type="Proteomes" id="UP000235965">
    <property type="component" value="Unassembled WGS sequence"/>
</dbReference>
<keyword evidence="2" id="KW-0325">Glycoprotein</keyword>
<dbReference type="EMBL" id="NEVH01013548">
    <property type="protein sequence ID" value="PNF28903.1"/>
    <property type="molecule type" value="Genomic_DNA"/>
</dbReference>
<evidence type="ECO:0000313" key="3">
    <source>
        <dbReference type="EMBL" id="PNF28903.1"/>
    </source>
</evidence>